<accession>A0ABV0PEK8</accession>
<evidence type="ECO:0000256" key="1">
    <source>
        <dbReference type="ARBA" id="ARBA00022729"/>
    </source>
</evidence>
<reference evidence="5 6" key="1">
    <citation type="submission" date="2021-06" db="EMBL/GenBank/DDBJ databases">
        <authorList>
            <person name="Palmer J.M."/>
        </authorList>
    </citation>
    <scope>NUCLEOTIDE SEQUENCE [LARGE SCALE GENOMIC DNA]</scope>
    <source>
        <strain evidence="5 6">GA_2019</strain>
        <tissue evidence="5">Muscle</tissue>
    </source>
</reference>
<evidence type="ECO:0000313" key="6">
    <source>
        <dbReference type="Proteomes" id="UP001476798"/>
    </source>
</evidence>
<sequence>MASFRYRGRRSRPSSRGASPNRSTSSQSCLVPANPAVTSSPKGAAVQGSKLRLPGYLSGKGFQSDGLPTEYSIIATFKVTNDTAQTSWDLWQVTDPKGREQVGLRFQPDTQSLDFFYTGPKGTQMVRTFHGLQKLFNGEWHKLAMSIKGTHVRLLIDCEEVSVESIDEPRPVSRQGYTSIVKRAARDRSASVCCNLESE</sequence>
<feature type="compositionally biased region" description="Low complexity" evidence="3">
    <location>
        <begin position="14"/>
        <end position="23"/>
    </location>
</feature>
<dbReference type="InterPro" id="IPR013320">
    <property type="entry name" value="ConA-like_dom_sf"/>
</dbReference>
<keyword evidence="6" id="KW-1185">Reference proteome</keyword>
<name>A0ABV0PEK8_9TELE</name>
<dbReference type="Proteomes" id="UP001476798">
    <property type="component" value="Unassembled WGS sequence"/>
</dbReference>
<feature type="region of interest" description="Disordered" evidence="3">
    <location>
        <begin position="1"/>
        <end position="45"/>
    </location>
</feature>
<proteinExistence type="predicted"/>
<comment type="caution">
    <text evidence="5">The sequence shown here is derived from an EMBL/GenBank/DDBJ whole genome shotgun (WGS) entry which is preliminary data.</text>
</comment>
<dbReference type="Gene3D" id="2.60.120.200">
    <property type="match status" value="1"/>
</dbReference>
<dbReference type="SMART" id="SM00210">
    <property type="entry name" value="TSPN"/>
    <property type="match status" value="1"/>
</dbReference>
<protein>
    <recommendedName>
        <fullName evidence="4">Thrombospondin-like N-terminal domain-containing protein</fullName>
    </recommendedName>
</protein>
<dbReference type="EMBL" id="JAHRIO010071083">
    <property type="protein sequence ID" value="MEQ2181797.1"/>
    <property type="molecule type" value="Genomic_DNA"/>
</dbReference>
<dbReference type="InterPro" id="IPR048287">
    <property type="entry name" value="TSPN-like_N"/>
</dbReference>
<evidence type="ECO:0000256" key="2">
    <source>
        <dbReference type="ARBA" id="ARBA00022737"/>
    </source>
</evidence>
<evidence type="ECO:0000259" key="4">
    <source>
        <dbReference type="SMART" id="SM00210"/>
    </source>
</evidence>
<evidence type="ECO:0000313" key="5">
    <source>
        <dbReference type="EMBL" id="MEQ2181797.1"/>
    </source>
</evidence>
<dbReference type="SUPFAM" id="SSF49899">
    <property type="entry name" value="Concanavalin A-like lectins/glucanases"/>
    <property type="match status" value="1"/>
</dbReference>
<feature type="domain" description="Thrombospondin-like N-terminal" evidence="4">
    <location>
        <begin position="30"/>
        <end position="195"/>
    </location>
</feature>
<gene>
    <name evidence="5" type="ORF">GOODEAATRI_015232</name>
</gene>
<evidence type="ECO:0000256" key="3">
    <source>
        <dbReference type="SAM" id="MobiDB-lite"/>
    </source>
</evidence>
<feature type="compositionally biased region" description="Basic residues" evidence="3">
    <location>
        <begin position="1"/>
        <end position="13"/>
    </location>
</feature>
<keyword evidence="2" id="KW-0677">Repeat</keyword>
<organism evidence="5 6">
    <name type="scientific">Goodea atripinnis</name>
    <dbReference type="NCBI Taxonomy" id="208336"/>
    <lineage>
        <taxon>Eukaryota</taxon>
        <taxon>Metazoa</taxon>
        <taxon>Chordata</taxon>
        <taxon>Craniata</taxon>
        <taxon>Vertebrata</taxon>
        <taxon>Euteleostomi</taxon>
        <taxon>Actinopterygii</taxon>
        <taxon>Neopterygii</taxon>
        <taxon>Teleostei</taxon>
        <taxon>Neoteleostei</taxon>
        <taxon>Acanthomorphata</taxon>
        <taxon>Ovalentaria</taxon>
        <taxon>Atherinomorphae</taxon>
        <taxon>Cyprinodontiformes</taxon>
        <taxon>Goodeidae</taxon>
        <taxon>Goodea</taxon>
    </lineage>
</organism>
<keyword evidence="1" id="KW-0732">Signal</keyword>